<name>A0A285N0F0_9AQUI</name>
<keyword evidence="2 3" id="KW-0175">Coiled coil</keyword>
<dbReference type="InterPro" id="IPR050465">
    <property type="entry name" value="UPF0194_transport"/>
</dbReference>
<dbReference type="PRINTS" id="PR01490">
    <property type="entry name" value="RTXTOXIND"/>
</dbReference>
<dbReference type="InterPro" id="IPR058625">
    <property type="entry name" value="MdtA-like_BSH"/>
</dbReference>
<evidence type="ECO:0000313" key="7">
    <source>
        <dbReference type="Proteomes" id="UP000219036"/>
    </source>
</evidence>
<evidence type="ECO:0000256" key="1">
    <source>
        <dbReference type="ARBA" id="ARBA00004196"/>
    </source>
</evidence>
<feature type="domain" description="Multidrug resistance protein MdtA-like barrel-sandwich hybrid" evidence="5">
    <location>
        <begin position="49"/>
        <end position="275"/>
    </location>
</feature>
<keyword evidence="4" id="KW-0812">Transmembrane</keyword>
<dbReference type="SUPFAM" id="SSF111369">
    <property type="entry name" value="HlyD-like secretion proteins"/>
    <property type="match status" value="1"/>
</dbReference>
<dbReference type="Gene3D" id="2.40.50.100">
    <property type="match status" value="1"/>
</dbReference>
<organism evidence="6 7">
    <name type="scientific">Persephonella hydrogeniphila</name>
    <dbReference type="NCBI Taxonomy" id="198703"/>
    <lineage>
        <taxon>Bacteria</taxon>
        <taxon>Pseudomonadati</taxon>
        <taxon>Aquificota</taxon>
        <taxon>Aquificia</taxon>
        <taxon>Aquificales</taxon>
        <taxon>Hydrogenothermaceae</taxon>
        <taxon>Persephonella</taxon>
    </lineage>
</organism>
<protein>
    <submittedName>
        <fullName evidence="6">HlyD family secretion protein</fullName>
    </submittedName>
</protein>
<dbReference type="EMBL" id="OBEI01000001">
    <property type="protein sequence ID" value="SNZ02912.1"/>
    <property type="molecule type" value="Genomic_DNA"/>
</dbReference>
<dbReference type="OrthoDB" id="9778236at2"/>
<dbReference type="GO" id="GO:0030313">
    <property type="term" value="C:cell envelope"/>
    <property type="evidence" value="ECO:0007669"/>
    <property type="project" value="UniProtKB-SubCell"/>
</dbReference>
<keyword evidence="7" id="KW-1185">Reference proteome</keyword>
<evidence type="ECO:0000259" key="5">
    <source>
        <dbReference type="Pfam" id="PF25917"/>
    </source>
</evidence>
<feature type="coiled-coil region" evidence="3">
    <location>
        <begin position="217"/>
        <end position="251"/>
    </location>
</feature>
<evidence type="ECO:0000256" key="2">
    <source>
        <dbReference type="ARBA" id="ARBA00023054"/>
    </source>
</evidence>
<sequence length="385" mass="43178">MNILKKYWIGFIALSLVVLASYFIYLKLNPKKLPPNLVMGTGRIDGDLVNINTKYPGRIKKLYVDEGDEIKKGQIIAEIKSDEYKAKLKAIEETIKAKQKEISAKEIELKILQESLPEDVKKAQEALKANKAVLSELKQNIRALEKVVSQDRKDYERFKRLTQKNLFPEEKLEKIKLKLDTDLDKLKALKEKEKQVIAGINSAKSTLNQAKTTLLKIKALEEAISGLKKAVNALRAQKRELNIIISELKIRSPLNGYVVDKVANKGEVIGAGMTVVTAINPDELYLKMFVDTIHNGKIKIGDKAVIFLDAFPDRPIPATVVKIAKRAEFTPKEVAVREDRIQRVYAVHLKPDEPNPLLKLGLPAIGVITLNGKGLPKSLNELPKL</sequence>
<feature type="coiled-coil region" evidence="3">
    <location>
        <begin position="81"/>
        <end position="192"/>
    </location>
</feature>
<comment type="subcellular location">
    <subcellularLocation>
        <location evidence="1">Cell envelope</location>
    </subcellularLocation>
</comment>
<dbReference type="PANTHER" id="PTHR32347">
    <property type="entry name" value="EFFLUX SYSTEM COMPONENT YKNX-RELATED"/>
    <property type="match status" value="1"/>
</dbReference>
<accession>A0A285N0F0</accession>
<reference evidence="7" key="1">
    <citation type="submission" date="2017-09" db="EMBL/GenBank/DDBJ databases">
        <authorList>
            <person name="Varghese N."/>
            <person name="Submissions S."/>
        </authorList>
    </citation>
    <scope>NUCLEOTIDE SEQUENCE [LARGE SCALE GENOMIC DNA]</scope>
    <source>
        <strain evidence="7">DSM 15103</strain>
    </source>
</reference>
<evidence type="ECO:0000256" key="4">
    <source>
        <dbReference type="SAM" id="Phobius"/>
    </source>
</evidence>
<dbReference type="Gene3D" id="2.40.30.170">
    <property type="match status" value="1"/>
</dbReference>
<dbReference type="RefSeq" id="WP_096999443.1">
    <property type="nucleotide sequence ID" value="NZ_OBEI01000001.1"/>
</dbReference>
<keyword evidence="4" id="KW-0472">Membrane</keyword>
<proteinExistence type="predicted"/>
<feature type="transmembrane region" description="Helical" evidence="4">
    <location>
        <begin position="7"/>
        <end position="26"/>
    </location>
</feature>
<evidence type="ECO:0000313" key="6">
    <source>
        <dbReference type="EMBL" id="SNZ02912.1"/>
    </source>
</evidence>
<gene>
    <name evidence="6" type="ORF">SAMN06265182_0243</name>
</gene>
<dbReference type="PANTHER" id="PTHR32347:SF23">
    <property type="entry name" value="BLL5650 PROTEIN"/>
    <property type="match status" value="1"/>
</dbReference>
<keyword evidence="4" id="KW-1133">Transmembrane helix</keyword>
<dbReference type="Proteomes" id="UP000219036">
    <property type="component" value="Unassembled WGS sequence"/>
</dbReference>
<dbReference type="Pfam" id="PF25917">
    <property type="entry name" value="BSH_RND"/>
    <property type="match status" value="1"/>
</dbReference>
<evidence type="ECO:0000256" key="3">
    <source>
        <dbReference type="SAM" id="Coils"/>
    </source>
</evidence>
<dbReference type="AlphaFoldDB" id="A0A285N0F0"/>